<evidence type="ECO:0000259" key="11">
    <source>
        <dbReference type="Pfam" id="PF01602"/>
    </source>
</evidence>
<dbReference type="InterPro" id="IPR016024">
    <property type="entry name" value="ARM-type_fold"/>
</dbReference>
<proteinExistence type="predicted"/>
<evidence type="ECO:0000259" key="12">
    <source>
        <dbReference type="Pfam" id="PF07718"/>
    </source>
</evidence>
<keyword evidence="9 10" id="KW-0968">Cytoplasmic vesicle</keyword>
<dbReference type="GO" id="GO:0006886">
    <property type="term" value="P:intracellular protein transport"/>
    <property type="evidence" value="ECO:0007669"/>
    <property type="project" value="InterPro"/>
</dbReference>
<sequence>MHEYEKNCTLIVPPIVGGSPPSSNELQKRLENPDDMEKCRALQELIIWMIHGEAYKRLLMTVIRYVVQSTNHKVKKYLQLYWEIVEKCDNDGNLKEEMILVCNALRNDLQHPNEYIRGSTLRLLCNLRFLKIIQPLIETILANLGNRHSYVRRNAVMCIYSIIRTFGIELIPHATDEIEKLLLIEGDVSTKRNAFLVLTNCDVDRSLRYILSIQDNIPYMGDFVQMVLLELFRKIYRGYPHHRNTLLQLIVNIVQYGSPAIAFEGANTLITIGYSTSTNSIKTAIQAYINLLLTHSDNNVKFMILSRLSQITHLTSVLYLLQQYFILDILRVLLCTTSQSILIKILDMMLSSLLTKDNCMETFNFLMKHLQTINSSFSNSSTQSEVRQLQQCQLTVLRSLHSITRKYPQITSQQLFEVSISYLGNNDAIFVNEVMQFLREMVINHPNLHSEITQKLLCQLVYIQFSKPLRTCLWIISEYKGHNKESIQKIVDMIHKLLIPLPLHIKYNHRTDESKIEKIENNSNVVTKTIILEDGSYATQDIINPSIENTSKIDNINNFNTDNESYLRKLITNDNDLLLMACLGVSLIKIILIPTYNNNEINLPIHTYNQALYMIVCFLKYSINEKNSGGYMNDTTRRLRQCLHTIKSIYNNIESGGSNKPTSNIIKLRDELFSTGDNLNFDNSSQTISQIGDEYEIQHEPIKVRHPFTTLNFRQLKEKVMLSGYDLLQVEDDIGQYEDPFKICTKNPNNIDIIDCNSLKRIYPITGLDDPVYIEVIVQVQQHDVLLELIIMNRANTALQNIQIEIYPYGNLQVVEKPQNINHLDPSEVVHLYSTVQVQSIETGILFGFVTFQLKPSGNSQLNTNIYSNDTVVLNEINIDLIDFISCKTIPPSLFRQLWAEFEWENKIPIHTFCTSFVHFLKFIMSQTKLSLIGINSNDINDTDSYINKMSENSSFFAANLYSKSIFGEDALVNISLEKQHTSNNSNENKTIIGTVRIRSRTQGIALSLGDRIVSIQRKIPSDTSNFNCNQLLNINFIEIL</sequence>
<dbReference type="EMBL" id="LRBS01000050">
    <property type="protein sequence ID" value="OII76791.1"/>
    <property type="molecule type" value="Genomic_DNA"/>
</dbReference>
<dbReference type="Pfam" id="PF14806">
    <property type="entry name" value="Coatomer_b_Cpla"/>
    <property type="match status" value="1"/>
</dbReference>
<dbReference type="PIRSF" id="PIRSF005727">
    <property type="entry name" value="Coatomer_beta_subunit"/>
    <property type="match status" value="1"/>
</dbReference>
<evidence type="ECO:0000256" key="1">
    <source>
        <dbReference type="ARBA" id="ARBA00004255"/>
    </source>
</evidence>
<keyword evidence="3 10" id="KW-0963">Cytoplasm</keyword>
<evidence type="ECO:0000256" key="6">
    <source>
        <dbReference type="ARBA" id="ARBA00022927"/>
    </source>
</evidence>
<evidence type="ECO:0000256" key="4">
    <source>
        <dbReference type="ARBA" id="ARBA00022737"/>
    </source>
</evidence>
<dbReference type="RefSeq" id="XP_067068637.1">
    <property type="nucleotide sequence ID" value="XM_067212698.1"/>
</dbReference>
<evidence type="ECO:0000256" key="8">
    <source>
        <dbReference type="ARBA" id="ARBA00023136"/>
    </source>
</evidence>
<comment type="subcellular location">
    <subcellularLocation>
        <location evidence="10">Cytoplasm</location>
    </subcellularLocation>
    <subcellularLocation>
        <location evidence="1 10">Golgi apparatus membrane</location>
        <topology evidence="1 10">Peripheral membrane protein</topology>
        <orientation evidence="1 10">Cytoplasmic side</orientation>
    </subcellularLocation>
    <subcellularLocation>
        <location evidence="10">Cytoplasmic vesicle</location>
        <location evidence="10">COPI-coated vesicle membrane</location>
        <topology evidence="10">Peripheral membrane protein</topology>
        <orientation evidence="10">Cytoplasmic side</orientation>
    </subcellularLocation>
</comment>
<keyword evidence="8 10" id="KW-0472">Membrane</keyword>
<evidence type="ECO:0000313" key="14">
    <source>
        <dbReference type="EMBL" id="OII76791.1"/>
    </source>
</evidence>
<dbReference type="InterPro" id="IPR011989">
    <property type="entry name" value="ARM-like"/>
</dbReference>
<dbReference type="InterPro" id="IPR016460">
    <property type="entry name" value="COPB1"/>
</dbReference>
<dbReference type="PANTHER" id="PTHR10635">
    <property type="entry name" value="COATOMER SUBUNIT BETA"/>
    <property type="match status" value="1"/>
</dbReference>
<gene>
    <name evidence="14" type="ORF">cand_024680</name>
</gene>
<evidence type="ECO:0000313" key="15">
    <source>
        <dbReference type="Proteomes" id="UP000186804"/>
    </source>
</evidence>
<dbReference type="GO" id="GO:0030126">
    <property type="term" value="C:COPI vesicle coat"/>
    <property type="evidence" value="ECO:0007669"/>
    <property type="project" value="InterPro"/>
</dbReference>
<keyword evidence="7 10" id="KW-0333">Golgi apparatus</keyword>
<comment type="function">
    <text evidence="10">The coatomer is a cytosolic protein complex that binds to dilysine motifs and reversibly associates with Golgi non-clathrin-coated vesicles, which further mediate biosynthetic protein transport from the ER, via the Golgi up to the trans Golgi network. Coatomer complex is required for budding from Golgi membranes, and is essential for the retrograde Golgi-to-ER transport of dilysine-tagged proteins.</text>
</comment>
<dbReference type="GeneID" id="92366652"/>
<dbReference type="InterPro" id="IPR029446">
    <property type="entry name" value="COPB1_appendage_platform_dom"/>
</dbReference>
<evidence type="ECO:0000259" key="13">
    <source>
        <dbReference type="Pfam" id="PF14806"/>
    </source>
</evidence>
<dbReference type="InterPro" id="IPR011710">
    <property type="entry name" value="Coatomer_bsu_C"/>
</dbReference>
<dbReference type="AlphaFoldDB" id="A0A1J4MRU7"/>
<dbReference type="GO" id="GO:0000139">
    <property type="term" value="C:Golgi membrane"/>
    <property type="evidence" value="ECO:0007669"/>
    <property type="project" value="UniProtKB-SubCell"/>
</dbReference>
<dbReference type="Pfam" id="PF07718">
    <property type="entry name" value="Coatamer_beta_C"/>
    <property type="match status" value="1"/>
</dbReference>
<feature type="domain" description="Coatomer beta subunit appendage platform" evidence="13">
    <location>
        <begin position="870"/>
        <end position="1013"/>
    </location>
</feature>
<keyword evidence="15" id="KW-1185">Reference proteome</keyword>
<evidence type="ECO:0000256" key="10">
    <source>
        <dbReference type="PIRNR" id="PIRNR005727"/>
    </source>
</evidence>
<dbReference type="SUPFAM" id="SSF48371">
    <property type="entry name" value="ARM repeat"/>
    <property type="match status" value="1"/>
</dbReference>
<dbReference type="Proteomes" id="UP000186804">
    <property type="component" value="Unassembled WGS sequence"/>
</dbReference>
<evidence type="ECO:0000256" key="9">
    <source>
        <dbReference type="ARBA" id="ARBA00023329"/>
    </source>
</evidence>
<dbReference type="OrthoDB" id="10261439at2759"/>
<dbReference type="InterPro" id="IPR002553">
    <property type="entry name" value="Clathrin/coatomer_adapt-like_N"/>
</dbReference>
<evidence type="ECO:0000256" key="3">
    <source>
        <dbReference type="ARBA" id="ARBA00022490"/>
    </source>
</evidence>
<feature type="domain" description="Clathrin/coatomer adaptor adaptin-like N-terminal" evidence="11">
    <location>
        <begin position="23"/>
        <end position="542"/>
    </location>
</feature>
<dbReference type="PANTHER" id="PTHR10635:SF0">
    <property type="entry name" value="COATOMER SUBUNIT BETA"/>
    <property type="match status" value="1"/>
</dbReference>
<keyword evidence="4" id="KW-0677">Repeat</keyword>
<dbReference type="GO" id="GO:0006888">
    <property type="term" value="P:endoplasmic reticulum to Golgi vesicle-mediated transport"/>
    <property type="evidence" value="ECO:0007669"/>
    <property type="project" value="TreeGrafter"/>
</dbReference>
<comment type="caution">
    <text evidence="14">The sequence shown here is derived from an EMBL/GenBank/DDBJ whole genome shotgun (WGS) entry which is preliminary data.</text>
</comment>
<evidence type="ECO:0000256" key="5">
    <source>
        <dbReference type="ARBA" id="ARBA00022892"/>
    </source>
</evidence>
<dbReference type="GO" id="GO:0006891">
    <property type="term" value="P:intra-Golgi vesicle-mediated transport"/>
    <property type="evidence" value="ECO:0007669"/>
    <property type="project" value="TreeGrafter"/>
</dbReference>
<accession>A0A1J4MRU7</accession>
<keyword evidence="5 10" id="KW-0931">ER-Golgi transport</keyword>
<feature type="domain" description="Coatomer beta subunit C-terminal" evidence="12">
    <location>
        <begin position="710"/>
        <end position="853"/>
    </location>
</feature>
<keyword evidence="6 10" id="KW-0653">Protein transport</keyword>
<evidence type="ECO:0000256" key="7">
    <source>
        <dbReference type="ARBA" id="ARBA00023034"/>
    </source>
</evidence>
<dbReference type="Gene3D" id="1.25.10.10">
    <property type="entry name" value="Leucine-rich Repeat Variant"/>
    <property type="match status" value="1"/>
</dbReference>
<reference evidence="14 15" key="1">
    <citation type="submission" date="2016-10" db="EMBL/GenBank/DDBJ databases">
        <title>Reductive evolution of mitochondrial metabolism and differential evolution of invasion-related proteins in Cryptosporidium.</title>
        <authorList>
            <person name="Liu S."/>
            <person name="Roellig D.M."/>
            <person name="Guo Y."/>
            <person name="Li N."/>
            <person name="Frace M.A."/>
            <person name="Tang K."/>
            <person name="Zhang L."/>
            <person name="Feng Y."/>
            <person name="Xiao L."/>
        </authorList>
    </citation>
    <scope>NUCLEOTIDE SEQUENCE [LARGE SCALE GENOMIC DNA]</scope>
    <source>
        <strain evidence="14">30847</strain>
    </source>
</reference>
<dbReference type="Pfam" id="PF01602">
    <property type="entry name" value="Adaptin_N"/>
    <property type="match status" value="1"/>
</dbReference>
<comment type="subunit">
    <text evidence="10">Oligomeric complex that consists of at least the alpha, beta, beta', gamma, delta, epsilon and zeta subunits.</text>
</comment>
<keyword evidence="2 10" id="KW-0813">Transport</keyword>
<name>A0A1J4MRU7_9CRYT</name>
<dbReference type="VEuPathDB" id="CryptoDB:cand_024680"/>
<evidence type="ECO:0000256" key="2">
    <source>
        <dbReference type="ARBA" id="ARBA00022448"/>
    </source>
</evidence>
<protein>
    <recommendedName>
        <fullName evidence="10">Coatomer subunit beta</fullName>
    </recommendedName>
    <alternativeName>
        <fullName evidence="10">Beta-coat protein</fullName>
    </alternativeName>
</protein>
<organism evidence="14 15">
    <name type="scientific">Cryptosporidium andersoni</name>
    <dbReference type="NCBI Taxonomy" id="117008"/>
    <lineage>
        <taxon>Eukaryota</taxon>
        <taxon>Sar</taxon>
        <taxon>Alveolata</taxon>
        <taxon>Apicomplexa</taxon>
        <taxon>Conoidasida</taxon>
        <taxon>Coccidia</taxon>
        <taxon>Eucoccidiorida</taxon>
        <taxon>Eimeriorina</taxon>
        <taxon>Cryptosporidiidae</taxon>
        <taxon>Cryptosporidium</taxon>
    </lineage>
</organism>
<dbReference type="GO" id="GO:0005198">
    <property type="term" value="F:structural molecule activity"/>
    <property type="evidence" value="ECO:0007669"/>
    <property type="project" value="InterPro"/>
</dbReference>